<comment type="cofactor">
    <cofactor evidence="1">
        <name>heme</name>
        <dbReference type="ChEBI" id="CHEBI:30413"/>
    </cofactor>
</comment>
<dbReference type="PRINTS" id="PR00463">
    <property type="entry name" value="EP450I"/>
</dbReference>
<keyword evidence="12 13" id="KW-0472">Membrane</keyword>
<evidence type="ECO:0000256" key="1">
    <source>
        <dbReference type="ARBA" id="ARBA00001971"/>
    </source>
</evidence>
<evidence type="ECO:0000256" key="4">
    <source>
        <dbReference type="ARBA" id="ARBA00010617"/>
    </source>
</evidence>
<evidence type="ECO:0000256" key="8">
    <source>
        <dbReference type="ARBA" id="ARBA00022848"/>
    </source>
</evidence>
<dbReference type="GO" id="GO:0020037">
    <property type="term" value="F:heme binding"/>
    <property type="evidence" value="ECO:0007669"/>
    <property type="project" value="InterPro"/>
</dbReference>
<evidence type="ECO:0000256" key="5">
    <source>
        <dbReference type="ARBA" id="ARBA00022617"/>
    </source>
</evidence>
<dbReference type="AlphaFoldDB" id="A0A0K8R5K3"/>
<dbReference type="GO" id="GO:0004497">
    <property type="term" value="F:monooxygenase activity"/>
    <property type="evidence" value="ECO:0007669"/>
    <property type="project" value="UniProtKB-KW"/>
</dbReference>
<keyword evidence="11" id="KW-0503">Monooxygenase</keyword>
<dbReference type="PANTHER" id="PTHR24292">
    <property type="entry name" value="CYTOCHROME P450"/>
    <property type="match status" value="1"/>
</dbReference>
<evidence type="ECO:0000256" key="12">
    <source>
        <dbReference type="ARBA" id="ARBA00023136"/>
    </source>
</evidence>
<dbReference type="InterPro" id="IPR002401">
    <property type="entry name" value="Cyt_P450_E_grp-I"/>
</dbReference>
<dbReference type="PANTHER" id="PTHR24292:SF102">
    <property type="entry name" value="CYTOCHROME P450 FAMILY-RELATED"/>
    <property type="match status" value="1"/>
</dbReference>
<keyword evidence="7" id="KW-0256">Endoplasmic reticulum</keyword>
<evidence type="ECO:0000256" key="11">
    <source>
        <dbReference type="ARBA" id="ARBA00023033"/>
    </source>
</evidence>
<keyword evidence="8" id="KW-0492">Microsome</keyword>
<sequence>MTYPSASIDSSGQRASLHRRDWLAGMVVFGVLPSYAETPLCSGPPTFFERPTPVRCSASFHRGGKPKPSSRRQESTRKTGFVFFNMPAPVWTALIVIILACFYFWRRKRFSLFVDIGIPGPKPSLFSGNLSELIERGPSQTFDTWVNKYGDVVGFYNGAKPMLLVKDLDLIKKIQIKDFGNFHGRGVTSAVNRQHPVSKLNLINVDGERWKDMRSLLTPAFTSSNMKKMLHLMDTCTDEFLEILDSLHEQEKAFEIREVFQKLSLDVIVRLAFGVQSNVQKNPGTTGMNAIVKVILDGLNEFRTGWMEFFVACFPEFSFVWKLVLMWRQCFMKLPVDKMYDCIMPIIDVRRSNPEARRQDLLQLMLNAEVEEGAAVNVHQLTVGNDGEAPKSAESTVSGRKRRCLSNAEVQANAVLFLVAGFETTSTALTFTTYLLAKFQDVQDRLRSEITDVLERDGKFNYDNVLSMRYLKPSNYRVSEILPTTHRIHHEDLSSGIRIQWA</sequence>
<evidence type="ECO:0000256" key="7">
    <source>
        <dbReference type="ARBA" id="ARBA00022824"/>
    </source>
</evidence>
<dbReference type="InterPro" id="IPR050476">
    <property type="entry name" value="Insect_CytP450_Detox"/>
</dbReference>
<keyword evidence="5" id="KW-0349">Heme</keyword>
<dbReference type="Pfam" id="PF00067">
    <property type="entry name" value="p450"/>
    <property type="match status" value="1"/>
</dbReference>
<feature type="transmembrane region" description="Helical" evidence="13">
    <location>
        <begin position="81"/>
        <end position="105"/>
    </location>
</feature>
<accession>A0A0K8R5K3</accession>
<protein>
    <submittedName>
        <fullName evidence="14">Putative cytochrome p450 cyp3/cyp5/cyp6/cyp9 subfamily</fullName>
    </submittedName>
</protein>
<keyword evidence="10" id="KW-0408">Iron</keyword>
<keyword evidence="13" id="KW-1133">Transmembrane helix</keyword>
<evidence type="ECO:0000256" key="3">
    <source>
        <dbReference type="ARBA" id="ARBA00004406"/>
    </source>
</evidence>
<dbReference type="GO" id="GO:0005506">
    <property type="term" value="F:iron ion binding"/>
    <property type="evidence" value="ECO:0007669"/>
    <property type="project" value="InterPro"/>
</dbReference>
<keyword evidence="13" id="KW-0812">Transmembrane</keyword>
<evidence type="ECO:0000256" key="9">
    <source>
        <dbReference type="ARBA" id="ARBA00023002"/>
    </source>
</evidence>
<keyword evidence="9" id="KW-0560">Oxidoreductase</keyword>
<dbReference type="InterPro" id="IPR036396">
    <property type="entry name" value="Cyt_P450_sf"/>
</dbReference>
<evidence type="ECO:0000256" key="2">
    <source>
        <dbReference type="ARBA" id="ARBA00004174"/>
    </source>
</evidence>
<evidence type="ECO:0000256" key="13">
    <source>
        <dbReference type="SAM" id="Phobius"/>
    </source>
</evidence>
<keyword evidence="6" id="KW-0479">Metal-binding</keyword>
<evidence type="ECO:0000313" key="14">
    <source>
        <dbReference type="EMBL" id="JAA65744.1"/>
    </source>
</evidence>
<name>A0A0K8R5K3_IXORI</name>
<dbReference type="EMBL" id="GADI01008064">
    <property type="protein sequence ID" value="JAA65744.1"/>
    <property type="molecule type" value="mRNA"/>
</dbReference>
<dbReference type="GO" id="GO:0005789">
    <property type="term" value="C:endoplasmic reticulum membrane"/>
    <property type="evidence" value="ECO:0007669"/>
    <property type="project" value="UniProtKB-SubCell"/>
</dbReference>
<comment type="similarity">
    <text evidence="4">Belongs to the cytochrome P450 family.</text>
</comment>
<comment type="subcellular location">
    <subcellularLocation>
        <location evidence="3">Endoplasmic reticulum membrane</location>
        <topology evidence="3">Peripheral membrane protein</topology>
    </subcellularLocation>
    <subcellularLocation>
        <location evidence="2">Microsome membrane</location>
        <topology evidence="2">Peripheral membrane protein</topology>
    </subcellularLocation>
</comment>
<reference evidence="14" key="1">
    <citation type="submission" date="2012-12" db="EMBL/GenBank/DDBJ databases">
        <title>Identification and characterization of a phenylalanine ammonia-lyase gene family in Isatis indigotica Fort.</title>
        <authorList>
            <person name="Liu Q."/>
            <person name="Chen J."/>
            <person name="Zhou X."/>
            <person name="Di P."/>
            <person name="Xiao Y."/>
            <person name="Xuan H."/>
            <person name="Zhang L."/>
            <person name="Chen W."/>
        </authorList>
    </citation>
    <scope>NUCLEOTIDE SEQUENCE</scope>
    <source>
        <tissue evidence="14">Salivary gland</tissue>
    </source>
</reference>
<dbReference type="Gene3D" id="1.10.630.10">
    <property type="entry name" value="Cytochrome P450"/>
    <property type="match status" value="1"/>
</dbReference>
<evidence type="ECO:0000256" key="10">
    <source>
        <dbReference type="ARBA" id="ARBA00023004"/>
    </source>
</evidence>
<evidence type="ECO:0000256" key="6">
    <source>
        <dbReference type="ARBA" id="ARBA00022723"/>
    </source>
</evidence>
<proteinExistence type="evidence at transcript level"/>
<dbReference type="GO" id="GO:0016705">
    <property type="term" value="F:oxidoreductase activity, acting on paired donors, with incorporation or reduction of molecular oxygen"/>
    <property type="evidence" value="ECO:0007669"/>
    <property type="project" value="InterPro"/>
</dbReference>
<dbReference type="InterPro" id="IPR001128">
    <property type="entry name" value="Cyt_P450"/>
</dbReference>
<organism evidence="14">
    <name type="scientific">Ixodes ricinus</name>
    <name type="common">Common tick</name>
    <name type="synonym">Acarus ricinus</name>
    <dbReference type="NCBI Taxonomy" id="34613"/>
    <lineage>
        <taxon>Eukaryota</taxon>
        <taxon>Metazoa</taxon>
        <taxon>Ecdysozoa</taxon>
        <taxon>Arthropoda</taxon>
        <taxon>Chelicerata</taxon>
        <taxon>Arachnida</taxon>
        <taxon>Acari</taxon>
        <taxon>Parasitiformes</taxon>
        <taxon>Ixodida</taxon>
        <taxon>Ixodoidea</taxon>
        <taxon>Ixodidae</taxon>
        <taxon>Ixodinae</taxon>
        <taxon>Ixodes</taxon>
    </lineage>
</organism>
<dbReference type="SUPFAM" id="SSF48264">
    <property type="entry name" value="Cytochrome P450"/>
    <property type="match status" value="1"/>
</dbReference>